<keyword evidence="7 8" id="KW-0924">Ammonia transport</keyword>
<dbReference type="NCBIfam" id="TIGR00836">
    <property type="entry name" value="amt"/>
    <property type="match status" value="1"/>
</dbReference>
<evidence type="ECO:0000313" key="11">
    <source>
        <dbReference type="EMBL" id="KAK0743061.1"/>
    </source>
</evidence>
<feature type="compositionally biased region" description="Polar residues" evidence="9">
    <location>
        <begin position="475"/>
        <end position="490"/>
    </location>
</feature>
<evidence type="ECO:0000256" key="1">
    <source>
        <dbReference type="ARBA" id="ARBA00004141"/>
    </source>
</evidence>
<feature type="transmembrane region" description="Helical" evidence="8">
    <location>
        <begin position="207"/>
        <end position="223"/>
    </location>
</feature>
<feature type="transmembrane region" description="Helical" evidence="8">
    <location>
        <begin position="235"/>
        <end position="255"/>
    </location>
</feature>
<accession>A0AA40EPE3</accession>
<keyword evidence="5 8" id="KW-1133">Transmembrane helix</keyword>
<dbReference type="PANTHER" id="PTHR43029">
    <property type="entry name" value="AMMONIUM TRANSPORTER MEP2"/>
    <property type="match status" value="1"/>
</dbReference>
<dbReference type="Pfam" id="PF00909">
    <property type="entry name" value="Ammonium_transp"/>
    <property type="match status" value="1"/>
</dbReference>
<dbReference type="Proteomes" id="UP001172155">
    <property type="component" value="Unassembled WGS sequence"/>
</dbReference>
<evidence type="ECO:0000256" key="3">
    <source>
        <dbReference type="ARBA" id="ARBA00022448"/>
    </source>
</evidence>
<feature type="transmembrane region" description="Helical" evidence="8">
    <location>
        <begin position="78"/>
        <end position="98"/>
    </location>
</feature>
<protein>
    <recommendedName>
        <fullName evidence="8">Ammonium transporter</fullName>
    </recommendedName>
</protein>
<organism evidence="11 12">
    <name type="scientific">Schizothecium vesticola</name>
    <dbReference type="NCBI Taxonomy" id="314040"/>
    <lineage>
        <taxon>Eukaryota</taxon>
        <taxon>Fungi</taxon>
        <taxon>Dikarya</taxon>
        <taxon>Ascomycota</taxon>
        <taxon>Pezizomycotina</taxon>
        <taxon>Sordariomycetes</taxon>
        <taxon>Sordariomycetidae</taxon>
        <taxon>Sordariales</taxon>
        <taxon>Schizotheciaceae</taxon>
        <taxon>Schizothecium</taxon>
    </lineage>
</organism>
<evidence type="ECO:0000256" key="7">
    <source>
        <dbReference type="ARBA" id="ARBA00023177"/>
    </source>
</evidence>
<comment type="caution">
    <text evidence="11">The sequence shown here is derived from an EMBL/GenBank/DDBJ whole genome shotgun (WGS) entry which is preliminary data.</text>
</comment>
<gene>
    <name evidence="11" type="ORF">B0T18DRAFT_174793</name>
</gene>
<dbReference type="InterPro" id="IPR018047">
    <property type="entry name" value="Ammonium_transpt_CS"/>
</dbReference>
<dbReference type="AlphaFoldDB" id="A0AA40EPE3"/>
<dbReference type="PANTHER" id="PTHR43029:SF15">
    <property type="entry name" value="AMMONIUM TRANSPORTER"/>
    <property type="match status" value="1"/>
</dbReference>
<evidence type="ECO:0000256" key="9">
    <source>
        <dbReference type="SAM" id="MobiDB-lite"/>
    </source>
</evidence>
<dbReference type="InterPro" id="IPR029020">
    <property type="entry name" value="Ammonium/urea_transptr"/>
</dbReference>
<dbReference type="Gene3D" id="1.10.3430.10">
    <property type="entry name" value="Ammonium transporter AmtB like domains"/>
    <property type="match status" value="1"/>
</dbReference>
<evidence type="ECO:0000313" key="12">
    <source>
        <dbReference type="Proteomes" id="UP001172155"/>
    </source>
</evidence>
<feature type="transmembrane region" description="Helical" evidence="8">
    <location>
        <begin position="167"/>
        <end position="187"/>
    </location>
</feature>
<dbReference type="GO" id="GO:0005886">
    <property type="term" value="C:plasma membrane"/>
    <property type="evidence" value="ECO:0007669"/>
    <property type="project" value="UniProtKB-SubCell"/>
</dbReference>
<dbReference type="EMBL" id="JAUKUD010000005">
    <property type="protein sequence ID" value="KAK0743061.1"/>
    <property type="molecule type" value="Genomic_DNA"/>
</dbReference>
<evidence type="ECO:0000256" key="8">
    <source>
        <dbReference type="RuleBase" id="RU362002"/>
    </source>
</evidence>
<dbReference type="FunFam" id="1.10.3430.10:FF:000003">
    <property type="entry name" value="Ammonium transporter"/>
    <property type="match status" value="1"/>
</dbReference>
<reference evidence="11" key="1">
    <citation type="submission" date="2023-06" db="EMBL/GenBank/DDBJ databases">
        <title>Genome-scale phylogeny and comparative genomics of the fungal order Sordariales.</title>
        <authorList>
            <consortium name="Lawrence Berkeley National Laboratory"/>
            <person name="Hensen N."/>
            <person name="Bonometti L."/>
            <person name="Westerberg I."/>
            <person name="Brannstrom I.O."/>
            <person name="Guillou S."/>
            <person name="Cros-Aarteil S."/>
            <person name="Calhoun S."/>
            <person name="Haridas S."/>
            <person name="Kuo A."/>
            <person name="Mondo S."/>
            <person name="Pangilinan J."/>
            <person name="Riley R."/>
            <person name="LaButti K."/>
            <person name="Andreopoulos B."/>
            <person name="Lipzen A."/>
            <person name="Chen C."/>
            <person name="Yanf M."/>
            <person name="Daum C."/>
            <person name="Ng V."/>
            <person name="Clum A."/>
            <person name="Steindorff A."/>
            <person name="Ohm R."/>
            <person name="Martin F."/>
            <person name="Silar P."/>
            <person name="Natvig D."/>
            <person name="Lalanne C."/>
            <person name="Gautier V."/>
            <person name="Ament-velasquez S.L."/>
            <person name="Kruys A."/>
            <person name="Hutchinson M.I."/>
            <person name="Powell A.J."/>
            <person name="Barry K."/>
            <person name="Miller A.N."/>
            <person name="Grigoriev I.V."/>
            <person name="Debuchy R."/>
            <person name="Gladieux P."/>
            <person name="Thoren M.H."/>
            <person name="Johannesson H."/>
        </authorList>
    </citation>
    <scope>NUCLEOTIDE SEQUENCE</scope>
    <source>
        <strain evidence="11">SMH3187-1</strain>
    </source>
</reference>
<evidence type="ECO:0000259" key="10">
    <source>
        <dbReference type="Pfam" id="PF00909"/>
    </source>
</evidence>
<feature type="transmembrane region" description="Helical" evidence="8">
    <location>
        <begin position="134"/>
        <end position="155"/>
    </location>
</feature>
<feature type="transmembrane region" description="Helical" evidence="8">
    <location>
        <begin position="297"/>
        <end position="317"/>
    </location>
</feature>
<sequence length="490" mass="52627">MSAISSMLATRQDAEPEAPAIDPNDPWGGNPLEVDVNTTFAGLEYHAVYIAFCSCLVWLIIPGIGLLYGGLSRRKSALALLFQSFMVSATVTIQWMFWGYSLAYSKTAGPFIGDLSNFLLRGVMSGPSIGSSNLPDILFCFYQLLFCACTVQILVGGAFERGRIVPSIVFGFLWATIVYCPIACWTWNPNGWLFNLPSLDFAGGGPVHIASGCSALAYALVLGKRKNKGETKKKAHNVTLVFLGTVLIYVGWFGFNGGSTLGVSVRSMLVLFNTNAAASAGIIGWVFVDYIKHKRRFSVVGACEGAIAGLVGITPAAGYVQPWISVVIGFITAACCALMENVDSWLGIDEGMDVFKLHGIGGMVGSILTGIFATSKISMLDGATEVHGGIDGSGMQVGKQFADITAVAAYSFTVSCLLLLVMKYIPGLHLRVTDEVEERGLDNDQFFDEEIGDSEIFAELEKRQLPHRTLVGHGETSSVEQVAPQTVKQD</sequence>
<evidence type="ECO:0000256" key="5">
    <source>
        <dbReference type="ARBA" id="ARBA00022989"/>
    </source>
</evidence>
<feature type="transmembrane region" description="Helical" evidence="8">
    <location>
        <begin position="354"/>
        <end position="373"/>
    </location>
</feature>
<keyword evidence="6 8" id="KW-0472">Membrane</keyword>
<comment type="subcellular location">
    <subcellularLocation>
        <location evidence="8">Cell membrane</location>
        <topology evidence="8">Multi-pass membrane protein</topology>
    </subcellularLocation>
    <subcellularLocation>
        <location evidence="1">Membrane</location>
        <topology evidence="1">Multi-pass membrane protein</topology>
    </subcellularLocation>
</comment>
<feature type="transmembrane region" description="Helical" evidence="8">
    <location>
        <begin position="47"/>
        <end position="71"/>
    </location>
</feature>
<evidence type="ECO:0000256" key="4">
    <source>
        <dbReference type="ARBA" id="ARBA00022692"/>
    </source>
</evidence>
<dbReference type="GO" id="GO:0008519">
    <property type="term" value="F:ammonium channel activity"/>
    <property type="evidence" value="ECO:0007669"/>
    <property type="project" value="InterPro"/>
</dbReference>
<name>A0AA40EPE3_9PEZI</name>
<comment type="similarity">
    <text evidence="2 8">Belongs to the ammonia transporter channel (TC 1.A.11.2) family.</text>
</comment>
<feature type="transmembrane region" description="Helical" evidence="8">
    <location>
        <begin position="323"/>
        <end position="342"/>
    </location>
</feature>
<keyword evidence="12" id="KW-1185">Reference proteome</keyword>
<dbReference type="InterPro" id="IPR024041">
    <property type="entry name" value="NH4_transpt_AmtB-like_dom"/>
</dbReference>
<dbReference type="InterPro" id="IPR001905">
    <property type="entry name" value="Ammonium_transpt"/>
</dbReference>
<feature type="transmembrane region" description="Helical" evidence="8">
    <location>
        <begin position="401"/>
        <end position="421"/>
    </location>
</feature>
<feature type="domain" description="Ammonium transporter AmtB-like" evidence="10">
    <location>
        <begin position="49"/>
        <end position="446"/>
    </location>
</feature>
<keyword evidence="3 8" id="KW-0813">Transport</keyword>
<feature type="region of interest" description="Disordered" evidence="9">
    <location>
        <begin position="469"/>
        <end position="490"/>
    </location>
</feature>
<proteinExistence type="inferred from homology"/>
<keyword evidence="4 8" id="KW-0812">Transmembrane</keyword>
<evidence type="ECO:0000256" key="6">
    <source>
        <dbReference type="ARBA" id="ARBA00023136"/>
    </source>
</evidence>
<dbReference type="SUPFAM" id="SSF111352">
    <property type="entry name" value="Ammonium transporter"/>
    <property type="match status" value="1"/>
</dbReference>
<evidence type="ECO:0000256" key="2">
    <source>
        <dbReference type="ARBA" id="ARBA00005887"/>
    </source>
</evidence>
<feature type="region of interest" description="Disordered" evidence="9">
    <location>
        <begin position="1"/>
        <end position="27"/>
    </location>
</feature>
<feature type="transmembrane region" description="Helical" evidence="8">
    <location>
        <begin position="267"/>
        <end position="288"/>
    </location>
</feature>
<dbReference type="PROSITE" id="PS01219">
    <property type="entry name" value="AMMONIUM_TRANSP"/>
    <property type="match status" value="1"/>
</dbReference>